<dbReference type="Pfam" id="PF13826">
    <property type="entry name" value="Monooxy_af470-like"/>
    <property type="match status" value="1"/>
</dbReference>
<organism evidence="1 2">
    <name type="scientific">Nocardioides salarius</name>
    <dbReference type="NCBI Taxonomy" id="374513"/>
    <lineage>
        <taxon>Bacteria</taxon>
        <taxon>Bacillati</taxon>
        <taxon>Actinomycetota</taxon>
        <taxon>Actinomycetes</taxon>
        <taxon>Propionibacteriales</taxon>
        <taxon>Nocardioidaceae</taxon>
        <taxon>Nocardioides</taxon>
    </lineage>
</organism>
<dbReference type="EMBL" id="JAFBBZ010000001">
    <property type="protein sequence ID" value="MBM7509973.1"/>
    <property type="molecule type" value="Genomic_DNA"/>
</dbReference>
<protein>
    <recommendedName>
        <fullName evidence="3">DUF4188 domain-containing protein</fullName>
    </recommendedName>
</protein>
<accession>A0ABS2MFK9</accession>
<keyword evidence="2" id="KW-1185">Reference proteome</keyword>
<name>A0ABS2MFK9_9ACTN</name>
<sequence length="166" mass="18710">MGVHGGRFTAEIEGDFVVFLIGMRFNKPWKVSKWWPVATAMPRMLRAIDEHPELGCLGYQQWIGRTTILVQYWRSFEDLDRFARDSDLPHLAPWRHFNKVVRDSGDVGIWHETFKVRAGEYEAVYGNMPAFGLAAAAGHAPVGHRKNSAAARIGASDADEPVVDPY</sequence>
<evidence type="ECO:0000313" key="1">
    <source>
        <dbReference type="EMBL" id="MBM7509973.1"/>
    </source>
</evidence>
<gene>
    <name evidence="1" type="ORF">JOE61_003787</name>
</gene>
<evidence type="ECO:0008006" key="3">
    <source>
        <dbReference type="Google" id="ProtNLM"/>
    </source>
</evidence>
<dbReference type="RefSeq" id="WP_193667395.1">
    <property type="nucleotide sequence ID" value="NZ_JACDTV010000002.1"/>
</dbReference>
<dbReference type="Proteomes" id="UP000732378">
    <property type="component" value="Unassembled WGS sequence"/>
</dbReference>
<evidence type="ECO:0000313" key="2">
    <source>
        <dbReference type="Proteomes" id="UP000732378"/>
    </source>
</evidence>
<proteinExistence type="predicted"/>
<reference evidence="1 2" key="1">
    <citation type="submission" date="2021-01" db="EMBL/GenBank/DDBJ databases">
        <title>Sequencing the genomes of 1000 actinobacteria strains.</title>
        <authorList>
            <person name="Klenk H.-P."/>
        </authorList>
    </citation>
    <scope>NUCLEOTIDE SEQUENCE [LARGE SCALE GENOMIC DNA]</scope>
    <source>
        <strain evidence="1 2">DSM 18239</strain>
    </source>
</reference>
<dbReference type="InterPro" id="IPR025444">
    <property type="entry name" value="Monooxy_af470"/>
</dbReference>
<comment type="caution">
    <text evidence="1">The sequence shown here is derived from an EMBL/GenBank/DDBJ whole genome shotgun (WGS) entry which is preliminary data.</text>
</comment>